<dbReference type="InParanoid" id="I7M0H0"/>
<dbReference type="AlphaFoldDB" id="I7M0H0"/>
<dbReference type="HOGENOM" id="CLU_1279959_0_0_1"/>
<feature type="signal peptide" evidence="1">
    <location>
        <begin position="1"/>
        <end position="20"/>
    </location>
</feature>
<protein>
    <recommendedName>
        <fullName evidence="4">Transmembrane protein</fullName>
    </recommendedName>
</protein>
<evidence type="ECO:0000313" key="2">
    <source>
        <dbReference type="EMBL" id="EAR87556.1"/>
    </source>
</evidence>
<feature type="chain" id="PRO_5003712145" description="Transmembrane protein" evidence="1">
    <location>
        <begin position="21"/>
        <end position="222"/>
    </location>
</feature>
<dbReference type="RefSeq" id="XP_001007801.1">
    <property type="nucleotide sequence ID" value="XM_001007801.2"/>
</dbReference>
<name>I7M0H0_TETTS</name>
<evidence type="ECO:0008006" key="4">
    <source>
        <dbReference type="Google" id="ProtNLM"/>
    </source>
</evidence>
<evidence type="ECO:0000256" key="1">
    <source>
        <dbReference type="SAM" id="SignalP"/>
    </source>
</evidence>
<accession>I7M0H0</accession>
<dbReference type="Proteomes" id="UP000009168">
    <property type="component" value="Unassembled WGS sequence"/>
</dbReference>
<dbReference type="EMBL" id="GG662853">
    <property type="protein sequence ID" value="EAR87556.1"/>
    <property type="molecule type" value="Genomic_DNA"/>
</dbReference>
<sequence length="222" mass="25504">MNKIYILSIILAIQVASTSAQIPQPPVWPDVFAQDFVETATSDQNQTARDVGTYYYDYANNKQRLTRSNGQFDLFCGFNSTEQLACDQVVVDDKRYIYFPELNDCCYCCGLDDGCAVLKPKWFIDPQFLGTTDYYGTPAYKWVIYEQPNEQGPNYYYETTEENPIDRKTLYLARNNYQQHFFLDSFRKEFPQITLPEACQVQSLGNCPGVCAEVRGDSLSAF</sequence>
<proteinExistence type="predicted"/>
<keyword evidence="1" id="KW-0732">Signal</keyword>
<dbReference type="GeneID" id="7829001"/>
<gene>
    <name evidence="2" type="ORF">TTHERM_00069640</name>
</gene>
<organism evidence="2 3">
    <name type="scientific">Tetrahymena thermophila (strain SB210)</name>
    <dbReference type="NCBI Taxonomy" id="312017"/>
    <lineage>
        <taxon>Eukaryota</taxon>
        <taxon>Sar</taxon>
        <taxon>Alveolata</taxon>
        <taxon>Ciliophora</taxon>
        <taxon>Intramacronucleata</taxon>
        <taxon>Oligohymenophorea</taxon>
        <taxon>Hymenostomatida</taxon>
        <taxon>Tetrahymenina</taxon>
        <taxon>Tetrahymenidae</taxon>
        <taxon>Tetrahymena</taxon>
    </lineage>
</organism>
<dbReference type="KEGG" id="tet:TTHERM_00069640"/>
<dbReference type="OrthoDB" id="406551at2759"/>
<evidence type="ECO:0000313" key="3">
    <source>
        <dbReference type="Proteomes" id="UP000009168"/>
    </source>
</evidence>
<keyword evidence="3" id="KW-1185">Reference proteome</keyword>
<reference evidence="3" key="1">
    <citation type="journal article" date="2006" name="PLoS Biol.">
        <title>Macronuclear genome sequence of the ciliate Tetrahymena thermophila, a model eukaryote.</title>
        <authorList>
            <person name="Eisen J.A."/>
            <person name="Coyne R.S."/>
            <person name="Wu M."/>
            <person name="Wu D."/>
            <person name="Thiagarajan M."/>
            <person name="Wortman J.R."/>
            <person name="Badger J.H."/>
            <person name="Ren Q."/>
            <person name="Amedeo P."/>
            <person name="Jones K.M."/>
            <person name="Tallon L.J."/>
            <person name="Delcher A.L."/>
            <person name="Salzberg S.L."/>
            <person name="Silva J.C."/>
            <person name="Haas B.J."/>
            <person name="Majoros W.H."/>
            <person name="Farzad M."/>
            <person name="Carlton J.M."/>
            <person name="Smith R.K. Jr."/>
            <person name="Garg J."/>
            <person name="Pearlman R.E."/>
            <person name="Karrer K.M."/>
            <person name="Sun L."/>
            <person name="Manning G."/>
            <person name="Elde N.C."/>
            <person name="Turkewitz A.P."/>
            <person name="Asai D.J."/>
            <person name="Wilkes D.E."/>
            <person name="Wang Y."/>
            <person name="Cai H."/>
            <person name="Collins K."/>
            <person name="Stewart B.A."/>
            <person name="Lee S.R."/>
            <person name="Wilamowska K."/>
            <person name="Weinberg Z."/>
            <person name="Ruzzo W.L."/>
            <person name="Wloga D."/>
            <person name="Gaertig J."/>
            <person name="Frankel J."/>
            <person name="Tsao C.-C."/>
            <person name="Gorovsky M.A."/>
            <person name="Keeling P.J."/>
            <person name="Waller R.F."/>
            <person name="Patron N.J."/>
            <person name="Cherry J.M."/>
            <person name="Stover N.A."/>
            <person name="Krieger C.J."/>
            <person name="del Toro C."/>
            <person name="Ryder H.F."/>
            <person name="Williamson S.C."/>
            <person name="Barbeau R.A."/>
            <person name="Hamilton E.P."/>
            <person name="Orias E."/>
        </authorList>
    </citation>
    <scope>NUCLEOTIDE SEQUENCE [LARGE SCALE GENOMIC DNA]</scope>
    <source>
        <strain evidence="3">SB210</strain>
    </source>
</reference>
<dbReference type="eggNOG" id="ENOG502SAS2">
    <property type="taxonomic scope" value="Eukaryota"/>
</dbReference>